<evidence type="ECO:0000313" key="2">
    <source>
        <dbReference type="Proteomes" id="UP001196980"/>
    </source>
</evidence>
<comment type="caution">
    <text evidence="1">The sequence shown here is derived from an EMBL/GenBank/DDBJ whole genome shotgun (WGS) entry which is preliminary data.</text>
</comment>
<protein>
    <submittedName>
        <fullName evidence="1">Uncharacterized protein</fullName>
    </submittedName>
</protein>
<accession>A0ABS6S474</accession>
<sequence>MMDEEYKVAETEARIRKDWEALVNLKIERVKSRTAWKRGWVVLRKSWLTSSINYRCTLEEIAVFSKLIVMADEFGPVPGLISDNDLRAMPYEYLSHVACCPLEVFRNTVEKSKLDESIYENGHGIFIIHFDDYQFTEYDRQKKYRQAKRVVAAPNPEKFADQGRFSHLVRR</sequence>
<reference evidence="1 2" key="1">
    <citation type="journal article" date="2020" name="J Geophys Res Biogeosci">
        <title>Magnetotaxis as an Adaptation to Enable Bacterial Shuttling of Microbial Sulfur and Sulfur Cycling Across Aquatic Oxic#Anoxic Interfaces.</title>
        <authorList>
            <person name="Li J."/>
            <person name="Liu P."/>
            <person name="Wang J."/>
            <person name="Roberts A.P."/>
            <person name="Pan Y."/>
        </authorList>
    </citation>
    <scope>NUCLEOTIDE SEQUENCE [LARGE SCALE GENOMIC DNA]</scope>
    <source>
        <strain evidence="1 2">MYR-1_YQ</strain>
    </source>
</reference>
<name>A0ABS6S474_9BACT</name>
<proteinExistence type="predicted"/>
<gene>
    <name evidence="1" type="ORF">HWQ67_18970</name>
</gene>
<dbReference type="EMBL" id="JABXWD010000719">
    <property type="protein sequence ID" value="MBV6343654.1"/>
    <property type="molecule type" value="Genomic_DNA"/>
</dbReference>
<organism evidence="1 2">
    <name type="scientific">Candidatus Magnetobacterium casense</name>
    <dbReference type="NCBI Taxonomy" id="1455061"/>
    <lineage>
        <taxon>Bacteria</taxon>
        <taxon>Pseudomonadati</taxon>
        <taxon>Nitrospirota</taxon>
        <taxon>Thermodesulfovibrionia</taxon>
        <taxon>Thermodesulfovibrionales</taxon>
        <taxon>Candidatus Magnetobacteriaceae</taxon>
        <taxon>Candidatus Magnetobacterium</taxon>
    </lineage>
</organism>
<evidence type="ECO:0000313" key="1">
    <source>
        <dbReference type="EMBL" id="MBV6343654.1"/>
    </source>
</evidence>
<dbReference type="Proteomes" id="UP001196980">
    <property type="component" value="Unassembled WGS sequence"/>
</dbReference>
<dbReference type="RefSeq" id="WP_218254272.1">
    <property type="nucleotide sequence ID" value="NZ_JABXWD010000719.1"/>
</dbReference>
<keyword evidence="2" id="KW-1185">Reference proteome</keyword>